<accession>A0A915EGA7</accession>
<evidence type="ECO:0000313" key="3">
    <source>
        <dbReference type="WBParaSite" id="jg5025"/>
    </source>
</evidence>
<dbReference type="WBParaSite" id="jg5025">
    <property type="protein sequence ID" value="jg5025"/>
    <property type="gene ID" value="jg5025"/>
</dbReference>
<reference evidence="3" key="1">
    <citation type="submission" date="2022-11" db="UniProtKB">
        <authorList>
            <consortium name="WormBaseParasite"/>
        </authorList>
    </citation>
    <scope>IDENTIFICATION</scope>
</reference>
<keyword evidence="1" id="KW-1133">Transmembrane helix</keyword>
<name>A0A915EGA7_9BILA</name>
<organism evidence="2 3">
    <name type="scientific">Ditylenchus dipsaci</name>
    <dbReference type="NCBI Taxonomy" id="166011"/>
    <lineage>
        <taxon>Eukaryota</taxon>
        <taxon>Metazoa</taxon>
        <taxon>Ecdysozoa</taxon>
        <taxon>Nematoda</taxon>
        <taxon>Chromadorea</taxon>
        <taxon>Rhabditida</taxon>
        <taxon>Tylenchina</taxon>
        <taxon>Tylenchomorpha</taxon>
        <taxon>Sphaerularioidea</taxon>
        <taxon>Anguinidae</taxon>
        <taxon>Anguininae</taxon>
        <taxon>Ditylenchus</taxon>
    </lineage>
</organism>
<proteinExistence type="predicted"/>
<evidence type="ECO:0000256" key="1">
    <source>
        <dbReference type="SAM" id="Phobius"/>
    </source>
</evidence>
<sequence>MMNAGLQQIDHERNVLLNHQQEPTMGVHATPDTLQYGHQQASNRMLIGHTTHTTIFSWLIHLLDICIQHRVREYKNSACRLLALYLLCNILVLVIATS</sequence>
<keyword evidence="1" id="KW-0812">Transmembrane</keyword>
<keyword evidence="1" id="KW-0472">Membrane</keyword>
<protein>
    <submittedName>
        <fullName evidence="3">Uncharacterized protein</fullName>
    </submittedName>
</protein>
<feature type="transmembrane region" description="Helical" evidence="1">
    <location>
        <begin position="78"/>
        <end position="96"/>
    </location>
</feature>
<dbReference type="AlphaFoldDB" id="A0A915EGA7"/>
<dbReference type="Proteomes" id="UP000887574">
    <property type="component" value="Unplaced"/>
</dbReference>
<evidence type="ECO:0000313" key="2">
    <source>
        <dbReference type="Proteomes" id="UP000887574"/>
    </source>
</evidence>
<keyword evidence="2" id="KW-1185">Reference proteome</keyword>